<comment type="caution">
    <text evidence="1">The sequence shown here is derived from an EMBL/GenBank/DDBJ whole genome shotgun (WGS) entry which is preliminary data.</text>
</comment>
<accession>A0A0F9AMU6</accession>
<dbReference type="AlphaFoldDB" id="A0A0F9AMU6"/>
<reference evidence="1" key="1">
    <citation type="journal article" date="2015" name="Nature">
        <title>Complex archaea that bridge the gap between prokaryotes and eukaryotes.</title>
        <authorList>
            <person name="Spang A."/>
            <person name="Saw J.H."/>
            <person name="Jorgensen S.L."/>
            <person name="Zaremba-Niedzwiedzka K."/>
            <person name="Martijn J."/>
            <person name="Lind A.E."/>
            <person name="van Eijk R."/>
            <person name="Schleper C."/>
            <person name="Guy L."/>
            <person name="Ettema T.J."/>
        </authorList>
    </citation>
    <scope>NUCLEOTIDE SEQUENCE</scope>
</reference>
<gene>
    <name evidence="1" type="ORF">LCGC14_2892910</name>
</gene>
<dbReference type="EMBL" id="LAZR01056750">
    <property type="protein sequence ID" value="KKK73526.1"/>
    <property type="molecule type" value="Genomic_DNA"/>
</dbReference>
<feature type="non-terminal residue" evidence="1">
    <location>
        <position position="118"/>
    </location>
</feature>
<proteinExistence type="predicted"/>
<name>A0A0F9AMU6_9ZZZZ</name>
<protein>
    <submittedName>
        <fullName evidence="1">Uncharacterized protein</fullName>
    </submittedName>
</protein>
<sequence>MASGIYNRFKANLMNKEVDLEADTIKVALYDNSHSFTAADTDYTTSNELASGSGYTTGGNTLASKAVTEAATTKWVAADRNWTAATFTAYHAVIYDTSVSNDLIASIDFGGAKAVVAG</sequence>
<evidence type="ECO:0000313" key="1">
    <source>
        <dbReference type="EMBL" id="KKK73526.1"/>
    </source>
</evidence>
<organism evidence="1">
    <name type="scientific">marine sediment metagenome</name>
    <dbReference type="NCBI Taxonomy" id="412755"/>
    <lineage>
        <taxon>unclassified sequences</taxon>
        <taxon>metagenomes</taxon>
        <taxon>ecological metagenomes</taxon>
    </lineage>
</organism>